<organism evidence="1 2">
    <name type="scientific">Hypocrea atroviridis (strain ATCC 20476 / IMI 206040)</name>
    <name type="common">Trichoderma atroviride</name>
    <dbReference type="NCBI Taxonomy" id="452589"/>
    <lineage>
        <taxon>Eukaryota</taxon>
        <taxon>Fungi</taxon>
        <taxon>Dikarya</taxon>
        <taxon>Ascomycota</taxon>
        <taxon>Pezizomycotina</taxon>
        <taxon>Sordariomycetes</taxon>
        <taxon>Hypocreomycetidae</taxon>
        <taxon>Hypocreales</taxon>
        <taxon>Hypocreaceae</taxon>
        <taxon>Trichoderma</taxon>
    </lineage>
</organism>
<dbReference type="HOGENOM" id="CLU_1796738_0_0_1"/>
<keyword evidence="2" id="KW-1185">Reference proteome</keyword>
<dbReference type="AlphaFoldDB" id="G9PBH2"/>
<evidence type="ECO:0000313" key="2">
    <source>
        <dbReference type="Proteomes" id="UP000005426"/>
    </source>
</evidence>
<protein>
    <submittedName>
        <fullName evidence="1">Uncharacterized protein</fullName>
    </submittedName>
</protein>
<dbReference type="EMBL" id="ABDG02000029">
    <property type="protein sequence ID" value="EHK39866.1"/>
    <property type="molecule type" value="Genomic_DNA"/>
</dbReference>
<name>G9PBH2_HYPAI</name>
<gene>
    <name evidence="1" type="ORF">TRIATDRAFT_160153</name>
</gene>
<dbReference type="GeneID" id="25776506"/>
<proteinExistence type="predicted"/>
<evidence type="ECO:0000313" key="1">
    <source>
        <dbReference type="EMBL" id="EHK39866.1"/>
    </source>
</evidence>
<sequence>MQQGRHHTSTTCANLAGAASPALARKAGWNLQTWRGSSLVLRALIRGDPTPLAMPSNQRLASCLGPLQASMSAQRCCIRSALRLAEATRFTELGSAAAAYPYCTYLYKQYSSIKRRASEDGIWGLGFGIWDLELEAIDLQRRLS</sequence>
<reference evidence="1 2" key="1">
    <citation type="journal article" date="2011" name="Genome Biol.">
        <title>Comparative genome sequence analysis underscores mycoparasitism as the ancestral life style of Trichoderma.</title>
        <authorList>
            <person name="Kubicek C.P."/>
            <person name="Herrera-Estrella A."/>
            <person name="Seidl-Seiboth V."/>
            <person name="Martinez D.A."/>
            <person name="Druzhinina I.S."/>
            <person name="Thon M."/>
            <person name="Zeilinger S."/>
            <person name="Casas-Flores S."/>
            <person name="Horwitz B.A."/>
            <person name="Mukherjee P.K."/>
            <person name="Mukherjee M."/>
            <person name="Kredics L."/>
            <person name="Alcaraz L.D."/>
            <person name="Aerts A."/>
            <person name="Antal Z."/>
            <person name="Atanasova L."/>
            <person name="Cervantes-Badillo M.G."/>
            <person name="Challacombe J."/>
            <person name="Chertkov O."/>
            <person name="McCluskey K."/>
            <person name="Coulpier F."/>
            <person name="Deshpande N."/>
            <person name="von Doehren H."/>
            <person name="Ebbole D.J."/>
            <person name="Esquivel-Naranjo E.U."/>
            <person name="Fekete E."/>
            <person name="Flipphi M."/>
            <person name="Glaser F."/>
            <person name="Gomez-Rodriguez E.Y."/>
            <person name="Gruber S."/>
            <person name="Han C."/>
            <person name="Henrissat B."/>
            <person name="Hermosa R."/>
            <person name="Hernandez-Onate M."/>
            <person name="Karaffa L."/>
            <person name="Kosti I."/>
            <person name="Le Crom S."/>
            <person name="Lindquist E."/>
            <person name="Lucas S."/>
            <person name="Luebeck M."/>
            <person name="Luebeck P.S."/>
            <person name="Margeot A."/>
            <person name="Metz B."/>
            <person name="Misra M."/>
            <person name="Nevalainen H."/>
            <person name="Omann M."/>
            <person name="Packer N."/>
            <person name="Perrone G."/>
            <person name="Uresti-Rivera E.E."/>
            <person name="Salamov A."/>
            <person name="Schmoll M."/>
            <person name="Seiboth B."/>
            <person name="Shapiro H."/>
            <person name="Sukno S."/>
            <person name="Tamayo-Ramos J.A."/>
            <person name="Tisch D."/>
            <person name="Wiest A."/>
            <person name="Wilkinson H.H."/>
            <person name="Zhang M."/>
            <person name="Coutinho P.M."/>
            <person name="Kenerley C.M."/>
            <person name="Monte E."/>
            <person name="Baker S.E."/>
            <person name="Grigoriev I.V."/>
        </authorList>
    </citation>
    <scope>NUCLEOTIDE SEQUENCE [LARGE SCALE GENOMIC DNA]</scope>
    <source>
        <strain evidence="2">ATCC 20476 / IMI 206040</strain>
    </source>
</reference>
<dbReference type="Proteomes" id="UP000005426">
    <property type="component" value="Unassembled WGS sequence"/>
</dbReference>
<dbReference type="KEGG" id="tatv:25776506"/>
<comment type="caution">
    <text evidence="1">The sequence shown here is derived from an EMBL/GenBank/DDBJ whole genome shotgun (WGS) entry which is preliminary data.</text>
</comment>
<accession>G9PBH2</accession>